<keyword evidence="1" id="KW-0812">Transmembrane</keyword>
<reference evidence="4" key="1">
    <citation type="journal article" date="2019" name="Int. J. Syst. Evol. Microbiol.">
        <title>The Global Catalogue of Microorganisms (GCM) 10K type strain sequencing project: providing services to taxonomists for standard genome sequencing and annotation.</title>
        <authorList>
            <consortium name="The Broad Institute Genomics Platform"/>
            <consortium name="The Broad Institute Genome Sequencing Center for Infectious Disease"/>
            <person name="Wu L."/>
            <person name="Ma J."/>
        </authorList>
    </citation>
    <scope>NUCLEOTIDE SEQUENCE [LARGE SCALE GENOMIC DNA]</scope>
    <source>
        <strain evidence="4">CCUG 43114</strain>
    </source>
</reference>
<keyword evidence="1" id="KW-1133">Transmembrane helix</keyword>
<feature type="transmembrane region" description="Helical" evidence="1">
    <location>
        <begin position="135"/>
        <end position="153"/>
    </location>
</feature>
<dbReference type="EC" id="3.4.-.-" evidence="3"/>
<proteinExistence type="predicted"/>
<evidence type="ECO:0000313" key="4">
    <source>
        <dbReference type="Proteomes" id="UP001596122"/>
    </source>
</evidence>
<sequence>MSDATPVWRRLLAPLAPALIDKVERDHTQPDAEFRRRRLVVAVVLVVGAVLLGVSLAVEPGDPAFYPLTLLTAGVWVLGGILSGPLHLGRIPFRGTLRRPVVTPVLLGLAVAAVFVVGALVVRQVPLAEGYVDDVLAHFFAGVVPLVWTVALVNGVAEEVFFRGGLFAAIGREHPVVISTAIYALATVATGNPVLVLAAVVLGGVLGLQRRASGGILGPVLTHVTWSSAMLLALPPLFGSG</sequence>
<feature type="transmembrane region" description="Helical" evidence="1">
    <location>
        <begin position="39"/>
        <end position="58"/>
    </location>
</feature>
<organism evidence="3 4">
    <name type="scientific">Aquipuribacter nitratireducens</name>
    <dbReference type="NCBI Taxonomy" id="650104"/>
    <lineage>
        <taxon>Bacteria</taxon>
        <taxon>Bacillati</taxon>
        <taxon>Actinomycetota</taxon>
        <taxon>Actinomycetes</taxon>
        <taxon>Micrococcales</taxon>
        <taxon>Intrasporangiaceae</taxon>
        <taxon>Aquipuribacter</taxon>
    </lineage>
</organism>
<feature type="transmembrane region" description="Helical" evidence="1">
    <location>
        <begin position="220"/>
        <end position="238"/>
    </location>
</feature>
<feature type="transmembrane region" description="Helical" evidence="1">
    <location>
        <begin position="101"/>
        <end position="123"/>
    </location>
</feature>
<name>A0ABW0GR38_9MICO</name>
<dbReference type="EMBL" id="JBHSLD010000009">
    <property type="protein sequence ID" value="MFC5381421.1"/>
    <property type="molecule type" value="Genomic_DNA"/>
</dbReference>
<dbReference type="RefSeq" id="WP_340269308.1">
    <property type="nucleotide sequence ID" value="NZ_JBBEOG010000004.1"/>
</dbReference>
<keyword evidence="1" id="KW-0472">Membrane</keyword>
<evidence type="ECO:0000256" key="1">
    <source>
        <dbReference type="SAM" id="Phobius"/>
    </source>
</evidence>
<keyword evidence="4" id="KW-1185">Reference proteome</keyword>
<evidence type="ECO:0000259" key="2">
    <source>
        <dbReference type="Pfam" id="PF02517"/>
    </source>
</evidence>
<accession>A0ABW0GR38</accession>
<dbReference type="Pfam" id="PF02517">
    <property type="entry name" value="Rce1-like"/>
    <property type="match status" value="1"/>
</dbReference>
<feature type="transmembrane region" description="Helical" evidence="1">
    <location>
        <begin position="191"/>
        <end position="208"/>
    </location>
</feature>
<feature type="domain" description="CAAX prenyl protease 2/Lysostaphin resistance protein A-like" evidence="2">
    <location>
        <begin position="143"/>
        <end position="227"/>
    </location>
</feature>
<dbReference type="Proteomes" id="UP001596122">
    <property type="component" value="Unassembled WGS sequence"/>
</dbReference>
<dbReference type="InterPro" id="IPR003675">
    <property type="entry name" value="Rce1/LyrA-like_dom"/>
</dbReference>
<protein>
    <submittedName>
        <fullName evidence="3">CPBP family intramembrane glutamic endopeptidase</fullName>
        <ecNumber evidence="3">3.4.-.-</ecNumber>
    </submittedName>
</protein>
<dbReference type="GO" id="GO:0016787">
    <property type="term" value="F:hydrolase activity"/>
    <property type="evidence" value="ECO:0007669"/>
    <property type="project" value="UniProtKB-KW"/>
</dbReference>
<keyword evidence="3" id="KW-0378">Hydrolase</keyword>
<comment type="caution">
    <text evidence="3">The sequence shown here is derived from an EMBL/GenBank/DDBJ whole genome shotgun (WGS) entry which is preliminary data.</text>
</comment>
<gene>
    <name evidence="3" type="ORF">ACFPJ6_11510</name>
</gene>
<evidence type="ECO:0000313" key="3">
    <source>
        <dbReference type="EMBL" id="MFC5381421.1"/>
    </source>
</evidence>